<dbReference type="KEGG" id="nnu:109114205"/>
<dbReference type="RefSeq" id="XP_019052055.1">
    <property type="nucleotide sequence ID" value="XM_019196510.1"/>
</dbReference>
<feature type="domain" description="R13L1/DRL21-like LRR repeat region" evidence="1">
    <location>
        <begin position="215"/>
        <end position="345"/>
    </location>
</feature>
<dbReference type="InterPro" id="IPR056789">
    <property type="entry name" value="LRR_R13L1-DRL21"/>
</dbReference>
<evidence type="ECO:0000313" key="3">
    <source>
        <dbReference type="RefSeq" id="XP_019052055.1"/>
    </source>
</evidence>
<dbReference type="Proteomes" id="UP000189703">
    <property type="component" value="Unplaced"/>
</dbReference>
<dbReference type="GeneID" id="109114205"/>
<evidence type="ECO:0000259" key="1">
    <source>
        <dbReference type="Pfam" id="PF25019"/>
    </source>
</evidence>
<dbReference type="Pfam" id="PF25019">
    <property type="entry name" value="LRR_R13L1-DRL21"/>
    <property type="match status" value="1"/>
</dbReference>
<dbReference type="PANTHER" id="PTHR47186">
    <property type="entry name" value="LEUCINE-RICH REPEAT-CONTAINING PROTEIN 57"/>
    <property type="match status" value="1"/>
</dbReference>
<organism evidence="2 3">
    <name type="scientific">Nelumbo nucifera</name>
    <name type="common">Sacred lotus</name>
    <dbReference type="NCBI Taxonomy" id="4432"/>
    <lineage>
        <taxon>Eukaryota</taxon>
        <taxon>Viridiplantae</taxon>
        <taxon>Streptophyta</taxon>
        <taxon>Embryophyta</taxon>
        <taxon>Tracheophyta</taxon>
        <taxon>Spermatophyta</taxon>
        <taxon>Magnoliopsida</taxon>
        <taxon>Proteales</taxon>
        <taxon>Nelumbonaceae</taxon>
        <taxon>Nelumbo</taxon>
    </lineage>
</organism>
<reference evidence="3" key="1">
    <citation type="submission" date="2025-08" db="UniProtKB">
        <authorList>
            <consortium name="RefSeq"/>
        </authorList>
    </citation>
    <scope>IDENTIFICATION</scope>
</reference>
<sequence length="531" mass="60804">MHDLVHDLAQHVSKAECLTSVENREVEDVTATSAVKDEKVEELTVTSDVRHLSVYAPNLPKILEVSESYEANKLRTCLLWLSFDDLMQVSDLLEDFSVQMLLKFKCLHVLDLVGITQLPSSIGEFRLLRYLDLSENQCRTLPESITTLFNLQTLRLWNCRKLKVLPKEMRKLINLRHLDLFGCISLQEMPIEMGRLRCLQTLPMFIVGRDIGQGIEELQHLTNLRGLLAITNLENTSSAKRAQDAKLEDKQNIQRLDLEWCRTFGSNTNDDVPDDDVLEELQPHPNLKGLQISNFWGSRYPRWIREIDSFLPNLVGISLHGCLRWDNVPTLGHLKLLKILDLHQMKFRRIQFHGVSSSNTGSVGGGDNEATTNTLFPSLKNLWLTDMPMLRQWMEASTCSSSFPCLEKLIIKKCPMFTVTPNCLLPSLKILRIESCNARLLNEGSFAANLTSLTSLQISECENLTVLQEWLLMNNKNSLRHLTITKCRMLEAIPREKLQVLTSLKMLRIIDCRPMPDILCLEDLQMSEIRK</sequence>
<accession>A0A1U8Q1Y6</accession>
<dbReference type="OMA" id="PYWMMEL"/>
<gene>
    <name evidence="3" type="primary">LOC109114205</name>
</gene>
<protein>
    <submittedName>
        <fullName evidence="3">Disease resistance protein RGA3</fullName>
    </submittedName>
</protein>
<proteinExistence type="predicted"/>
<keyword evidence="2" id="KW-1185">Reference proteome</keyword>
<dbReference type="OrthoDB" id="5279713at2759"/>
<evidence type="ECO:0000313" key="2">
    <source>
        <dbReference type="Proteomes" id="UP000189703"/>
    </source>
</evidence>
<name>A0A1U8Q1Y6_NELNU</name>
<dbReference type="AlphaFoldDB" id="A0A1U8Q1Y6"/>
<dbReference type="InterPro" id="IPR032675">
    <property type="entry name" value="LRR_dom_sf"/>
</dbReference>
<dbReference type="PANTHER" id="PTHR47186:SF3">
    <property type="entry name" value="OS09G0267800 PROTEIN"/>
    <property type="match status" value="1"/>
</dbReference>
<dbReference type="Gene3D" id="3.80.10.10">
    <property type="entry name" value="Ribonuclease Inhibitor"/>
    <property type="match status" value="3"/>
</dbReference>
<dbReference type="SUPFAM" id="SSF52058">
    <property type="entry name" value="L domain-like"/>
    <property type="match status" value="2"/>
</dbReference>